<accession>A0A2T1LRA5</accession>
<reference evidence="1 2" key="2">
    <citation type="submission" date="2018-03" db="EMBL/GenBank/DDBJ databases">
        <authorList>
            <person name="Keele B.F."/>
        </authorList>
    </citation>
    <scope>NUCLEOTIDE SEQUENCE [LARGE SCALE GENOMIC DNA]</scope>
    <source>
        <strain evidence="1 2">CCALA 016</strain>
    </source>
</reference>
<evidence type="ECO:0000313" key="1">
    <source>
        <dbReference type="EMBL" id="PSF30523.1"/>
    </source>
</evidence>
<keyword evidence="2" id="KW-1185">Reference proteome</keyword>
<sequence length="106" mass="12059">MSDLFKRISNLPKTNKFISSNEPNNYSKPNQILEVGLELLAQKIANEIVENLNKGMSPEIAASLPFKKYSELFKPFLTETLADCLGNRILFHLKILVAIFLTQYDL</sequence>
<evidence type="ECO:0000313" key="2">
    <source>
        <dbReference type="Proteomes" id="UP000239001"/>
    </source>
</evidence>
<comment type="caution">
    <text evidence="1">The sequence shown here is derived from an EMBL/GenBank/DDBJ whole genome shotgun (WGS) entry which is preliminary data.</text>
</comment>
<dbReference type="AlphaFoldDB" id="A0A2T1LRA5"/>
<reference evidence="1 2" key="1">
    <citation type="submission" date="2018-03" db="EMBL/GenBank/DDBJ databases">
        <title>The ancient ancestry and fast evolution of plastids.</title>
        <authorList>
            <person name="Moore K.R."/>
            <person name="Magnabosco C."/>
            <person name="Momper L."/>
            <person name="Gold D.A."/>
            <person name="Bosak T."/>
            <person name="Fournier G.P."/>
        </authorList>
    </citation>
    <scope>NUCLEOTIDE SEQUENCE [LARGE SCALE GENOMIC DNA]</scope>
    <source>
        <strain evidence="1 2">CCALA 016</strain>
    </source>
</reference>
<name>A0A2T1LRA5_9CHRO</name>
<dbReference type="RefSeq" id="WP_106459383.1">
    <property type="nucleotide sequence ID" value="NZ_PXOH01000054.1"/>
</dbReference>
<protein>
    <submittedName>
        <fullName evidence="1">Uncharacterized protein</fullName>
    </submittedName>
</protein>
<dbReference type="Proteomes" id="UP000239001">
    <property type="component" value="Unassembled WGS sequence"/>
</dbReference>
<organism evidence="1 2">
    <name type="scientific">Aphanothece hegewaldii CCALA 016</name>
    <dbReference type="NCBI Taxonomy" id="2107694"/>
    <lineage>
        <taxon>Bacteria</taxon>
        <taxon>Bacillati</taxon>
        <taxon>Cyanobacteriota</taxon>
        <taxon>Cyanophyceae</taxon>
        <taxon>Oscillatoriophycideae</taxon>
        <taxon>Chroococcales</taxon>
        <taxon>Aphanothecaceae</taxon>
        <taxon>Aphanothece</taxon>
    </lineage>
</organism>
<proteinExistence type="predicted"/>
<gene>
    <name evidence="1" type="ORF">C7H19_23715</name>
</gene>
<dbReference type="EMBL" id="PXOH01000054">
    <property type="protein sequence ID" value="PSF30523.1"/>
    <property type="molecule type" value="Genomic_DNA"/>
</dbReference>